<keyword evidence="1" id="KW-0812">Transmembrane</keyword>
<accession>Q73B56</accession>
<evidence type="ECO:0000313" key="3">
    <source>
        <dbReference type="Proteomes" id="UP000002527"/>
    </source>
</evidence>
<feature type="transmembrane region" description="Helical" evidence="1">
    <location>
        <begin position="6"/>
        <end position="28"/>
    </location>
</feature>
<dbReference type="Proteomes" id="UP000002527">
    <property type="component" value="Chromosome"/>
</dbReference>
<protein>
    <recommendedName>
        <fullName evidence="4">DUF3992 domain-containing protein</fullName>
    </recommendedName>
</protein>
<dbReference type="InterPro" id="IPR025035">
    <property type="entry name" value="DUF3922"/>
</dbReference>
<reference evidence="2 3" key="1">
    <citation type="journal article" date="2004" name="Nucleic Acids Res.">
        <title>The genome sequence of Bacillus cereus ATCC 10987 reveals metabolic adaptations and a large plasmid related to Bacillus anthracis pXO1.</title>
        <authorList>
            <person name="Rasko D.A."/>
            <person name="Ravel J."/>
            <person name="Okstad O.A."/>
            <person name="Helgason E."/>
            <person name="Cer R.Z."/>
            <person name="Jiang L."/>
            <person name="Shores K.A."/>
            <person name="Fouts D.E."/>
            <person name="Tourasse N.J."/>
            <person name="Angiuoli S.V."/>
            <person name="Kolonay J."/>
            <person name="Nelson W.C."/>
            <person name="Kolsto A.-B."/>
            <person name="Fraser C.M."/>
            <person name="Read T.D."/>
        </authorList>
    </citation>
    <scope>NUCLEOTIDE SEQUENCE [LARGE SCALE GENOMIC DNA]</scope>
    <source>
        <strain evidence="3">ATCC 10987 / NRS 248</strain>
    </source>
</reference>
<name>Q73B56_BACC1</name>
<evidence type="ECO:0008006" key="4">
    <source>
        <dbReference type="Google" id="ProtNLM"/>
    </source>
</evidence>
<gene>
    <name evidence="2" type="ordered locus">BCE_1564</name>
</gene>
<evidence type="ECO:0000256" key="1">
    <source>
        <dbReference type="SAM" id="Phobius"/>
    </source>
</evidence>
<dbReference type="Pfam" id="PF13059">
    <property type="entry name" value="DUF3922"/>
    <property type="match status" value="1"/>
</dbReference>
<dbReference type="KEGG" id="bca:BCE_1564"/>
<dbReference type="HOGENOM" id="CLU_163150_0_0_9"/>
<organism evidence="2 3">
    <name type="scientific">Bacillus cereus (strain ATCC 10987 / NRS 248)</name>
    <dbReference type="NCBI Taxonomy" id="222523"/>
    <lineage>
        <taxon>Bacteria</taxon>
        <taxon>Bacillati</taxon>
        <taxon>Bacillota</taxon>
        <taxon>Bacilli</taxon>
        <taxon>Bacillales</taxon>
        <taxon>Bacillaceae</taxon>
        <taxon>Bacillus</taxon>
        <taxon>Bacillus cereus group</taxon>
    </lineage>
</organism>
<dbReference type="AlphaFoldDB" id="Q73B56"/>
<evidence type="ECO:0000313" key="2">
    <source>
        <dbReference type="EMBL" id="AAS40493.1"/>
    </source>
</evidence>
<dbReference type="EMBL" id="AE017194">
    <property type="protein sequence ID" value="AAS40493.1"/>
    <property type="molecule type" value="Genomic_DNA"/>
</dbReference>
<sequence length="124" mass="14400">MGWSPLVISLYKIFLLTPINVSVIIKLLTVHTKGRMYMLVQTIFGMDKSKKLGDYVNALQALCEQYNVETDKIAIVEATEEYYLFLIKQEECYDVVKVETVDTNIDYYTKAYKISSFNHTAYQM</sequence>
<proteinExistence type="predicted"/>
<keyword evidence="1" id="KW-0472">Membrane</keyword>
<keyword evidence="1" id="KW-1133">Transmembrane helix</keyword>